<accession>A0A223LH62</accession>
<proteinExistence type="predicted"/>
<evidence type="ECO:0000313" key="1">
    <source>
        <dbReference type="EMBL" id="ASU03310.1"/>
    </source>
</evidence>
<dbReference type="KEGG" id="vg:54981633"/>
<sequence length="227" mass="25829">MTKITKEDIANKILETWKISDEINMAVGLITDSEESLSHQIDIAYSEFKEGMASIKESNESEAYDALLDLHVTVPTCLMMYSESKDLLLEPPRITETGFDFNDLLHEAQKAFLSTKYGQYHFVDAVDCLVDATLATDIDPVKFMKYADAVNTSNLSKMPLVGTVDPEEECNYIESKGRYTDVYFEEGELLGKKVYIFKSCYDKENNERFPKGKYLKPSSFVDVQELL</sequence>
<keyword evidence="2" id="KW-1185">Reference proteome</keyword>
<name>A0A223LH62_9CAUD</name>
<dbReference type="GeneID" id="54981633"/>
<protein>
    <submittedName>
        <fullName evidence="1">Uncharacterized protein</fullName>
    </submittedName>
</protein>
<dbReference type="RefSeq" id="YP_009791451.1">
    <property type="nucleotide sequence ID" value="NC_047839.1"/>
</dbReference>
<dbReference type="Proteomes" id="UP000222256">
    <property type="component" value="Segment"/>
</dbReference>
<reference evidence="1 2" key="1">
    <citation type="submission" date="2017-06" db="EMBL/GenBank/DDBJ databases">
        <title>A Novel Lytic Pseudoalteromonas phage Isolated from Qingdao coast of China.</title>
        <authorList>
            <person name="Li H."/>
        </authorList>
    </citation>
    <scope>NUCLEOTIDE SEQUENCE [LARGE SCALE GENOMIC DNA]</scope>
</reference>
<organism evidence="1 2">
    <name type="scientific">Pseudoalteromonas phage J2-1</name>
    <dbReference type="NCBI Taxonomy" id="2023998"/>
    <lineage>
        <taxon>Viruses</taxon>
        <taxon>Duplodnaviria</taxon>
        <taxon>Heunggongvirae</taxon>
        <taxon>Uroviricota</taxon>
        <taxon>Caudoviricetes</taxon>
        <taxon>Qingdaovirus</taxon>
        <taxon>Qingdaovirus J21</taxon>
    </lineage>
</organism>
<evidence type="ECO:0000313" key="2">
    <source>
        <dbReference type="Proteomes" id="UP000222256"/>
    </source>
</evidence>
<dbReference type="EMBL" id="MF370964">
    <property type="protein sequence ID" value="ASU03310.1"/>
    <property type="molecule type" value="Genomic_DNA"/>
</dbReference>